<dbReference type="InterPro" id="IPR059000">
    <property type="entry name" value="ATPase_P-type_domA"/>
</dbReference>
<dbReference type="GO" id="GO:0016887">
    <property type="term" value="F:ATP hydrolysis activity"/>
    <property type="evidence" value="ECO:0007669"/>
    <property type="project" value="InterPro"/>
</dbReference>
<dbReference type="NCBIfam" id="TIGR01512">
    <property type="entry name" value="ATPase-IB2_Cd"/>
    <property type="match status" value="1"/>
</dbReference>
<dbReference type="AlphaFoldDB" id="A0A6C7E9R2"/>
<dbReference type="GO" id="GO:0046872">
    <property type="term" value="F:metal ion binding"/>
    <property type="evidence" value="ECO:0007669"/>
    <property type="project" value="UniProtKB-KW"/>
</dbReference>
<dbReference type="InterPro" id="IPR036412">
    <property type="entry name" value="HAD-like_sf"/>
</dbReference>
<keyword evidence="6 8" id="KW-1133">Transmembrane helix</keyword>
<dbReference type="FunFam" id="2.70.150.10:FF:000002">
    <property type="entry name" value="Copper-transporting ATPase 1, putative"/>
    <property type="match status" value="1"/>
</dbReference>
<dbReference type="SFLD" id="SFLDG00002">
    <property type="entry name" value="C1.7:_P-type_atpase_like"/>
    <property type="match status" value="1"/>
</dbReference>
<dbReference type="InterPro" id="IPR008250">
    <property type="entry name" value="ATPase_P-typ_transduc_dom_A_sf"/>
</dbReference>
<dbReference type="SFLD" id="SFLDS00003">
    <property type="entry name" value="Haloacid_Dehalogenase"/>
    <property type="match status" value="1"/>
</dbReference>
<dbReference type="PRINTS" id="PR00119">
    <property type="entry name" value="CATATPASE"/>
</dbReference>
<keyword evidence="8" id="KW-0547">Nucleotide-binding</keyword>
<dbReference type="InterPro" id="IPR023299">
    <property type="entry name" value="ATPase_P-typ_cyto_dom_N"/>
</dbReference>
<feature type="domain" description="P-type ATPase A" evidence="9">
    <location>
        <begin position="136"/>
        <end position="236"/>
    </location>
</feature>
<dbReference type="InterPro" id="IPR023298">
    <property type="entry name" value="ATPase_P-typ_TM_dom_sf"/>
</dbReference>
<dbReference type="GO" id="GO:0005524">
    <property type="term" value="F:ATP binding"/>
    <property type="evidence" value="ECO:0007669"/>
    <property type="project" value="UniProtKB-UniRule"/>
</dbReference>
<organism evidence="10 11">
    <name type="scientific">Ilumatobacter coccineus (strain NBRC 103263 / KCTC 29153 / YM16-304)</name>
    <dbReference type="NCBI Taxonomy" id="1313172"/>
    <lineage>
        <taxon>Bacteria</taxon>
        <taxon>Bacillati</taxon>
        <taxon>Actinomycetota</taxon>
        <taxon>Acidimicrobiia</taxon>
        <taxon>Acidimicrobiales</taxon>
        <taxon>Ilumatobacteraceae</taxon>
        <taxon>Ilumatobacter</taxon>
    </lineage>
</organism>
<dbReference type="InterPro" id="IPR044492">
    <property type="entry name" value="P_typ_ATPase_HD_dom"/>
</dbReference>
<dbReference type="Gene3D" id="2.70.150.10">
    <property type="entry name" value="Calcium-transporting ATPase, cytoplasmic transduction domain A"/>
    <property type="match status" value="1"/>
</dbReference>
<dbReference type="InterPro" id="IPR023214">
    <property type="entry name" value="HAD_sf"/>
</dbReference>
<keyword evidence="8" id="KW-0067">ATP-binding</keyword>
<feature type="transmembrane region" description="Helical" evidence="8">
    <location>
        <begin position="586"/>
        <end position="612"/>
    </location>
</feature>
<dbReference type="Pfam" id="PF00122">
    <property type="entry name" value="E1-E2_ATPase"/>
    <property type="match status" value="1"/>
</dbReference>
<accession>A0A6C7E9R2</accession>
<feature type="transmembrane region" description="Helical" evidence="8">
    <location>
        <begin position="252"/>
        <end position="274"/>
    </location>
</feature>
<dbReference type="EC" id="3.6.3.3" evidence="10"/>
<keyword evidence="3 8" id="KW-0812">Transmembrane</keyword>
<dbReference type="InterPro" id="IPR018303">
    <property type="entry name" value="ATPase_P-typ_P_site"/>
</dbReference>
<dbReference type="SUPFAM" id="SSF81665">
    <property type="entry name" value="Calcium ATPase, transmembrane domain M"/>
    <property type="match status" value="1"/>
</dbReference>
<feature type="transmembrane region" description="Helical" evidence="8">
    <location>
        <begin position="24"/>
        <end position="42"/>
    </location>
</feature>
<evidence type="ECO:0000313" key="11">
    <source>
        <dbReference type="Proteomes" id="UP000011863"/>
    </source>
</evidence>
<dbReference type="NCBIfam" id="TIGR01494">
    <property type="entry name" value="ATPase_P-type"/>
    <property type="match status" value="1"/>
</dbReference>
<dbReference type="Gene3D" id="3.40.50.1000">
    <property type="entry name" value="HAD superfamily/HAD-like"/>
    <property type="match status" value="1"/>
</dbReference>
<evidence type="ECO:0000256" key="8">
    <source>
        <dbReference type="RuleBase" id="RU362081"/>
    </source>
</evidence>
<gene>
    <name evidence="10" type="ORF">YM304_31430</name>
</gene>
<dbReference type="NCBIfam" id="TIGR01525">
    <property type="entry name" value="ATPase-IB_hvy"/>
    <property type="match status" value="1"/>
</dbReference>
<evidence type="ECO:0000256" key="7">
    <source>
        <dbReference type="ARBA" id="ARBA00023136"/>
    </source>
</evidence>
<keyword evidence="4 8" id="KW-0479">Metal-binding</keyword>
<evidence type="ECO:0000256" key="5">
    <source>
        <dbReference type="ARBA" id="ARBA00022967"/>
    </source>
</evidence>
<keyword evidence="8" id="KW-1003">Cell membrane</keyword>
<dbReference type="SFLD" id="SFLDF00027">
    <property type="entry name" value="p-type_atpase"/>
    <property type="match status" value="1"/>
</dbReference>
<evidence type="ECO:0000256" key="3">
    <source>
        <dbReference type="ARBA" id="ARBA00022692"/>
    </source>
</evidence>
<dbReference type="OrthoDB" id="7059309at2"/>
<dbReference type="GO" id="GO:0019829">
    <property type="term" value="F:ATPase-coupled monoatomic cation transmembrane transporter activity"/>
    <property type="evidence" value="ECO:0007669"/>
    <property type="project" value="InterPro"/>
</dbReference>
<reference evidence="10 11" key="1">
    <citation type="journal article" date="2013" name="Int. J. Syst. Evol. Microbiol.">
        <title>Ilumatobacter nonamiense sp. nov. and Ilumatobacter coccineum sp. nov., isolated from seashore sand.</title>
        <authorList>
            <person name="Matsumoto A."/>
            <person name="Kasai H."/>
            <person name="Matsuo Y."/>
            <person name="Shizuri Y."/>
            <person name="Ichikawa N."/>
            <person name="Fujita N."/>
            <person name="Omura S."/>
            <person name="Takahashi Y."/>
        </authorList>
    </citation>
    <scope>NUCLEOTIDE SEQUENCE [LARGE SCALE GENOMIC DNA]</scope>
    <source>
        <strain evidence="11">NBRC 103263 / KCTC 29153 / YM16-304</strain>
    </source>
</reference>
<evidence type="ECO:0000256" key="4">
    <source>
        <dbReference type="ARBA" id="ARBA00022723"/>
    </source>
</evidence>
<dbReference type="InterPro" id="IPR027256">
    <property type="entry name" value="P-typ_ATPase_IB"/>
</dbReference>
<dbReference type="PROSITE" id="PS00154">
    <property type="entry name" value="ATPASE_E1_E2"/>
    <property type="match status" value="1"/>
</dbReference>
<dbReference type="SUPFAM" id="SSF56784">
    <property type="entry name" value="HAD-like"/>
    <property type="match status" value="1"/>
</dbReference>
<dbReference type="Proteomes" id="UP000011863">
    <property type="component" value="Chromosome"/>
</dbReference>
<proteinExistence type="inferred from homology"/>
<keyword evidence="10" id="KW-0378">Hydrolase</keyword>
<dbReference type="InterPro" id="IPR051014">
    <property type="entry name" value="Cation_Transport_ATPase_IB"/>
</dbReference>
<dbReference type="SUPFAM" id="SSF81653">
    <property type="entry name" value="Calcium ATPase, transduction domain A"/>
    <property type="match status" value="1"/>
</dbReference>
<feature type="transmembrane region" description="Helical" evidence="8">
    <location>
        <begin position="280"/>
        <end position="306"/>
    </location>
</feature>
<dbReference type="Gene3D" id="3.40.1110.10">
    <property type="entry name" value="Calcium-transporting ATPase, cytoplasmic domain N"/>
    <property type="match status" value="1"/>
</dbReference>
<dbReference type="KEGG" id="aym:YM304_31430"/>
<comment type="subcellular location">
    <subcellularLocation>
        <location evidence="1">Cell membrane</location>
        <topology evidence="1">Multi-pass membrane protein</topology>
    </subcellularLocation>
</comment>
<keyword evidence="11" id="KW-1185">Reference proteome</keyword>
<feature type="transmembrane region" description="Helical" evidence="8">
    <location>
        <begin position="54"/>
        <end position="79"/>
    </location>
</feature>
<protein>
    <submittedName>
        <fullName evidence="10">Putative cadmium-transporting ATPase</fullName>
        <ecNumber evidence="10">3.6.3.3</ecNumber>
    </submittedName>
</protein>
<evidence type="ECO:0000256" key="2">
    <source>
        <dbReference type="ARBA" id="ARBA00006024"/>
    </source>
</evidence>
<dbReference type="InterPro" id="IPR001757">
    <property type="entry name" value="P_typ_ATPase"/>
</dbReference>
<feature type="transmembrane region" description="Helical" evidence="8">
    <location>
        <begin position="85"/>
        <end position="112"/>
    </location>
</feature>
<evidence type="ECO:0000259" key="9">
    <source>
        <dbReference type="Pfam" id="PF00122"/>
    </source>
</evidence>
<dbReference type="Pfam" id="PF00702">
    <property type="entry name" value="Hydrolase"/>
    <property type="match status" value="1"/>
</dbReference>
<name>A0A6C7E9R2_ILUCY</name>
<keyword evidence="7 8" id="KW-0472">Membrane</keyword>
<sequence length="659" mass="66109">MADACCGGEPASIDDEVAGLADRWKMIAAAVAAVAWVVGMFAEHGGAFGDGSAVADVAFVVAVVAGGSTFAPGAVTGLLRGRLGVALLMTIAGVGAILLGQLGEAAALAFLFSVSEALEEWAITKSRRGLRAVLQLVPDTATIRRGDDQIEVPTDEVGIGDVLVVRAGERIATDGTIRSGRTTLDVSAVTGESIPVDAEPGDAVLAGSVNGGGLVDVEVTAPSSDSTLARIVRAVEEAQDRKGRSQRLADRIAKPLVPGILVVAAAIAIIGSLLGDPGLWVQRALVVLVAASPCAFAIAVPVTVFASIGAATRAGLVVKGGAALEALALVDTVALDKTGTLTRNQPTVIDTIAAPGADERDVRTLAAAVESNSDHPLAAAIVAAAGGSIPSAADVQTIAGHGITGVVEGSLVRVGKPGFVDTDHLGDAVERLQRDGATVVVVERDGHTIGAIAIRDELRPEAAAVVQQLRSDLDVRVVMLSGDNTATAAAIGRDAGIDDVRGGLLPADKTAAVVALQTTGTVAMVGDGINDAPGLATADAGIAMGVGGTDVAVEAADIAIMGDRLTHLPDLLRHARRTRSIMLQNLAMSGLIIAVLIPVAATGLLGLGAVVATHEIAEIVVILNALRARGSIAVGHSAGHALTPTPADHAAGDKRAVHA</sequence>
<dbReference type="CDD" id="cd02079">
    <property type="entry name" value="P-type_ATPase_HM"/>
    <property type="match status" value="1"/>
</dbReference>
<comment type="similarity">
    <text evidence="2 8">Belongs to the cation transport ATPase (P-type) (TC 3.A.3) family. Type IB subfamily.</text>
</comment>
<keyword evidence="5" id="KW-1278">Translocase</keyword>
<dbReference type="GO" id="GO:0005886">
    <property type="term" value="C:plasma membrane"/>
    <property type="evidence" value="ECO:0007669"/>
    <property type="project" value="UniProtKB-SubCell"/>
</dbReference>
<dbReference type="PANTHER" id="PTHR48085">
    <property type="entry name" value="CADMIUM/ZINC-TRANSPORTING ATPASE HMA2-RELATED"/>
    <property type="match status" value="1"/>
</dbReference>
<dbReference type="PANTHER" id="PTHR48085:SF5">
    <property type="entry name" value="CADMIUM_ZINC-TRANSPORTING ATPASE HMA4-RELATED"/>
    <property type="match status" value="1"/>
</dbReference>
<dbReference type="RefSeq" id="WP_015442704.1">
    <property type="nucleotide sequence ID" value="NC_020520.1"/>
</dbReference>
<dbReference type="GO" id="GO:0015086">
    <property type="term" value="F:cadmium ion transmembrane transporter activity"/>
    <property type="evidence" value="ECO:0007669"/>
    <property type="project" value="TreeGrafter"/>
</dbReference>
<dbReference type="EMBL" id="AP012057">
    <property type="protein sequence ID" value="BAN03457.1"/>
    <property type="molecule type" value="Genomic_DNA"/>
</dbReference>
<evidence type="ECO:0000256" key="1">
    <source>
        <dbReference type="ARBA" id="ARBA00004651"/>
    </source>
</evidence>
<evidence type="ECO:0000313" key="10">
    <source>
        <dbReference type="EMBL" id="BAN03457.1"/>
    </source>
</evidence>
<evidence type="ECO:0000256" key="6">
    <source>
        <dbReference type="ARBA" id="ARBA00022989"/>
    </source>
</evidence>
<dbReference type="PRINTS" id="PR00941">
    <property type="entry name" value="CDATPASE"/>
</dbReference>